<accession>A0A9P7Z2U9</accession>
<evidence type="ECO:0000313" key="2">
    <source>
        <dbReference type="EMBL" id="KAG9244112.1"/>
    </source>
</evidence>
<dbReference type="AlphaFoldDB" id="A0A9P7Z2U9"/>
<comment type="caution">
    <text evidence="2">The sequence shown here is derived from an EMBL/GenBank/DDBJ whole genome shotgun (WGS) entry which is preliminary data.</text>
</comment>
<keyword evidence="3" id="KW-1185">Reference proteome</keyword>
<dbReference type="OrthoDB" id="5391950at2759"/>
<organism evidence="2 3">
    <name type="scientific">Calycina marina</name>
    <dbReference type="NCBI Taxonomy" id="1763456"/>
    <lineage>
        <taxon>Eukaryota</taxon>
        <taxon>Fungi</taxon>
        <taxon>Dikarya</taxon>
        <taxon>Ascomycota</taxon>
        <taxon>Pezizomycotina</taxon>
        <taxon>Leotiomycetes</taxon>
        <taxon>Helotiales</taxon>
        <taxon>Pezizellaceae</taxon>
        <taxon>Calycina</taxon>
    </lineage>
</organism>
<proteinExistence type="predicted"/>
<feature type="compositionally biased region" description="Basic and acidic residues" evidence="1">
    <location>
        <begin position="275"/>
        <end position="295"/>
    </location>
</feature>
<sequence length="325" mass="35809">MDQPTSGTPKRKREVAPPTPPASSPNMRINTSITGAVLTTPQDDSGSPRTKVAYGFQGLRLDDGGAISRLDLRKSNTPKLLPRMDSSQEESAVRKRVRVLGGQAQGTIETRREVPETPEVKKGFSVVIAQERIVDPILYEKAAGVILHNEVDSLIPVFKNEAICQIKKASGLGRAYPSENCLADSKSRAPMARMNTYPLFGAADASDGVREDTTNDEEPLVIERAAQTWHDDEITGHRPTDPDDDGEGINGIGFKPTPAIAYARTEKRKAQLAEYRNREAREARAKRSERRRGCEMSKSGSKEEEETARRVRFMESGANSYISNK</sequence>
<dbReference type="EMBL" id="MU253928">
    <property type="protein sequence ID" value="KAG9244112.1"/>
    <property type="molecule type" value="Genomic_DNA"/>
</dbReference>
<protein>
    <submittedName>
        <fullName evidence="2">Uncharacterized protein</fullName>
    </submittedName>
</protein>
<name>A0A9P7Z2U9_9HELO</name>
<feature type="region of interest" description="Disordered" evidence="1">
    <location>
        <begin position="275"/>
        <end position="325"/>
    </location>
</feature>
<evidence type="ECO:0000256" key="1">
    <source>
        <dbReference type="SAM" id="MobiDB-lite"/>
    </source>
</evidence>
<feature type="region of interest" description="Disordered" evidence="1">
    <location>
        <begin position="1"/>
        <end position="30"/>
    </location>
</feature>
<gene>
    <name evidence="2" type="ORF">BJ878DRAFT_534781</name>
</gene>
<evidence type="ECO:0000313" key="3">
    <source>
        <dbReference type="Proteomes" id="UP000887226"/>
    </source>
</evidence>
<dbReference type="Proteomes" id="UP000887226">
    <property type="component" value="Unassembled WGS sequence"/>
</dbReference>
<reference evidence="2" key="1">
    <citation type="journal article" date="2021" name="IMA Fungus">
        <title>Genomic characterization of three marine fungi, including Emericellopsis atlantica sp. nov. with signatures of a generalist lifestyle and marine biomass degradation.</title>
        <authorList>
            <person name="Hagestad O.C."/>
            <person name="Hou L."/>
            <person name="Andersen J.H."/>
            <person name="Hansen E.H."/>
            <person name="Altermark B."/>
            <person name="Li C."/>
            <person name="Kuhnert E."/>
            <person name="Cox R.J."/>
            <person name="Crous P.W."/>
            <person name="Spatafora J.W."/>
            <person name="Lail K."/>
            <person name="Amirebrahimi M."/>
            <person name="Lipzen A."/>
            <person name="Pangilinan J."/>
            <person name="Andreopoulos W."/>
            <person name="Hayes R.D."/>
            <person name="Ng V."/>
            <person name="Grigoriev I.V."/>
            <person name="Jackson S.A."/>
            <person name="Sutton T.D.S."/>
            <person name="Dobson A.D.W."/>
            <person name="Rama T."/>
        </authorList>
    </citation>
    <scope>NUCLEOTIDE SEQUENCE</scope>
    <source>
        <strain evidence="2">TRa3180A</strain>
    </source>
</reference>